<dbReference type="AlphaFoldDB" id="A0AA88TBC3"/>
<keyword evidence="1" id="KW-1133">Transmembrane helix</keyword>
<keyword evidence="1" id="KW-0472">Membrane</keyword>
<evidence type="ECO:0008006" key="4">
    <source>
        <dbReference type="Google" id="ProtNLM"/>
    </source>
</evidence>
<proteinExistence type="predicted"/>
<keyword evidence="3" id="KW-1185">Reference proteome</keyword>
<reference evidence="2" key="1">
    <citation type="submission" date="2023-08" db="EMBL/GenBank/DDBJ databases">
        <title>Chromosome-level Genome Assembly of mud carp (Cirrhinus molitorella).</title>
        <authorList>
            <person name="Liu H."/>
        </authorList>
    </citation>
    <scope>NUCLEOTIDE SEQUENCE</scope>
    <source>
        <strain evidence="2">Prfri</strain>
        <tissue evidence="2">Muscle</tissue>
    </source>
</reference>
<dbReference type="PANTHER" id="PTHR21007">
    <property type="entry name" value="LIVER EXPRESSED ANTIMICROBIAL PEPTIDE 2"/>
    <property type="match status" value="1"/>
</dbReference>
<dbReference type="Gene3D" id="4.10.40.50">
    <property type="match status" value="1"/>
</dbReference>
<accession>A0AA88TBC3</accession>
<dbReference type="GO" id="GO:0061844">
    <property type="term" value="P:antimicrobial humoral immune response mediated by antimicrobial peptide"/>
    <property type="evidence" value="ECO:0007669"/>
    <property type="project" value="TreeGrafter"/>
</dbReference>
<dbReference type="GO" id="GO:0042742">
    <property type="term" value="P:defense response to bacterium"/>
    <property type="evidence" value="ECO:0007669"/>
    <property type="project" value="InterPro"/>
</dbReference>
<sequence length="124" mass="14212">MLEGYKYTWSSQNLSNLLDTPSYRSFVGNNITKMHLQHINLAKFGFCTLILLVLIYQVSTVPVVTPEVQSDLHSSHILHRKIRMSPLWRIMGFKPYGAYCHDNIECTTGLCRNGHCSFNEPVHS</sequence>
<name>A0AA88TBC3_9TELE</name>
<dbReference type="InterPro" id="IPR009955">
    <property type="entry name" value="LEAP-2"/>
</dbReference>
<evidence type="ECO:0000313" key="3">
    <source>
        <dbReference type="Proteomes" id="UP001187343"/>
    </source>
</evidence>
<dbReference type="PANTHER" id="PTHR21007:SF5">
    <property type="entry name" value="LIVER-EXPRESSED ANTIMICROBIAL PEPTIDE 2"/>
    <property type="match status" value="1"/>
</dbReference>
<organism evidence="2 3">
    <name type="scientific">Cirrhinus molitorella</name>
    <name type="common">mud carp</name>
    <dbReference type="NCBI Taxonomy" id="172907"/>
    <lineage>
        <taxon>Eukaryota</taxon>
        <taxon>Metazoa</taxon>
        <taxon>Chordata</taxon>
        <taxon>Craniata</taxon>
        <taxon>Vertebrata</taxon>
        <taxon>Euteleostomi</taxon>
        <taxon>Actinopterygii</taxon>
        <taxon>Neopterygii</taxon>
        <taxon>Teleostei</taxon>
        <taxon>Ostariophysi</taxon>
        <taxon>Cypriniformes</taxon>
        <taxon>Cyprinidae</taxon>
        <taxon>Labeoninae</taxon>
        <taxon>Labeonini</taxon>
        <taxon>Cirrhinus</taxon>
    </lineage>
</organism>
<keyword evidence="1" id="KW-0812">Transmembrane</keyword>
<evidence type="ECO:0000313" key="2">
    <source>
        <dbReference type="EMBL" id="KAK2872866.1"/>
    </source>
</evidence>
<gene>
    <name evidence="2" type="ORF">Q8A67_022763</name>
</gene>
<feature type="transmembrane region" description="Helical" evidence="1">
    <location>
        <begin position="41"/>
        <end position="59"/>
    </location>
</feature>
<comment type="caution">
    <text evidence="2">The sequence shown here is derived from an EMBL/GenBank/DDBJ whole genome shotgun (WGS) entry which is preliminary data.</text>
</comment>
<dbReference type="Pfam" id="PF07359">
    <property type="entry name" value="LEAP-2"/>
    <property type="match status" value="1"/>
</dbReference>
<dbReference type="EMBL" id="JAUYZG010000022">
    <property type="protein sequence ID" value="KAK2872866.1"/>
    <property type="molecule type" value="Genomic_DNA"/>
</dbReference>
<dbReference type="Proteomes" id="UP001187343">
    <property type="component" value="Unassembled WGS sequence"/>
</dbReference>
<protein>
    <recommendedName>
        <fullName evidence="4">Liver-expressed antimicrobial peptide 2</fullName>
    </recommendedName>
</protein>
<evidence type="ECO:0000256" key="1">
    <source>
        <dbReference type="SAM" id="Phobius"/>
    </source>
</evidence>